<dbReference type="GO" id="GO:0050660">
    <property type="term" value="F:flavin adenine dinucleotide binding"/>
    <property type="evidence" value="ECO:0007669"/>
    <property type="project" value="InterPro"/>
</dbReference>
<protein>
    <recommendedName>
        <fullName evidence="4">Acyl-CoA dehydrogenase/oxidase N-terminal domain-containing protein</fullName>
    </recommendedName>
</protein>
<dbReference type="Proteomes" id="UP000078534">
    <property type="component" value="Unassembled WGS sequence"/>
</dbReference>
<dbReference type="OrthoDB" id="9785203at2"/>
<dbReference type="SUPFAM" id="SSF56645">
    <property type="entry name" value="Acyl-CoA dehydrogenase NM domain-like"/>
    <property type="match status" value="1"/>
</dbReference>
<reference evidence="6" key="1">
    <citation type="submission" date="2016-04" db="EMBL/GenBank/DDBJ databases">
        <authorList>
            <person name="Lyu Z."/>
            <person name="Lyu W."/>
        </authorList>
    </citation>
    <scope>NUCLEOTIDE SEQUENCE [LARGE SCALE GENOMIC DNA]</scope>
    <source>
        <strain evidence="6">C44</strain>
    </source>
</reference>
<keyword evidence="6" id="KW-1185">Reference proteome</keyword>
<comment type="caution">
    <text evidence="5">The sequence shown here is derived from an EMBL/GenBank/DDBJ whole genome shotgun (WGS) entry which is preliminary data.</text>
</comment>
<organism evidence="5 6">
    <name type="scientific">Metabacillus litoralis</name>
    <dbReference type="NCBI Taxonomy" id="152268"/>
    <lineage>
        <taxon>Bacteria</taxon>
        <taxon>Bacillati</taxon>
        <taxon>Bacillota</taxon>
        <taxon>Bacilli</taxon>
        <taxon>Bacillales</taxon>
        <taxon>Bacillaceae</taxon>
        <taxon>Metabacillus</taxon>
    </lineage>
</organism>
<dbReference type="STRING" id="152268.A6K24_16415"/>
<dbReference type="RefSeq" id="WP_066327882.1">
    <property type="nucleotide sequence ID" value="NZ_LWSG01000004.1"/>
</dbReference>
<dbReference type="Pfam" id="PF02771">
    <property type="entry name" value="Acyl-CoA_dh_N"/>
    <property type="match status" value="1"/>
</dbReference>
<evidence type="ECO:0000313" key="5">
    <source>
        <dbReference type="EMBL" id="OAS88290.1"/>
    </source>
</evidence>
<evidence type="ECO:0000256" key="1">
    <source>
        <dbReference type="ARBA" id="ARBA00022630"/>
    </source>
</evidence>
<feature type="domain" description="Acyl-CoA dehydrogenase/oxidase N-terminal" evidence="4">
    <location>
        <begin position="35"/>
        <end position="95"/>
    </location>
</feature>
<keyword evidence="3" id="KW-0560">Oxidoreductase</keyword>
<dbReference type="GO" id="GO:0003995">
    <property type="term" value="F:acyl-CoA dehydrogenase activity"/>
    <property type="evidence" value="ECO:0007669"/>
    <property type="project" value="TreeGrafter"/>
</dbReference>
<evidence type="ECO:0000256" key="3">
    <source>
        <dbReference type="ARBA" id="ARBA00023002"/>
    </source>
</evidence>
<dbReference type="PANTHER" id="PTHR43884:SF20">
    <property type="entry name" value="ACYL-COA DEHYDROGENASE FADE28"/>
    <property type="match status" value="1"/>
</dbReference>
<name>A0A179T4H2_9BACI</name>
<dbReference type="EMBL" id="LWSG01000004">
    <property type="protein sequence ID" value="OAS88290.1"/>
    <property type="molecule type" value="Genomic_DNA"/>
</dbReference>
<dbReference type="InterPro" id="IPR037069">
    <property type="entry name" value="AcylCoA_DH/ox_N_sf"/>
</dbReference>
<dbReference type="Gene3D" id="1.10.540.10">
    <property type="entry name" value="Acyl-CoA dehydrogenase/oxidase, N-terminal domain"/>
    <property type="match status" value="1"/>
</dbReference>
<dbReference type="InterPro" id="IPR009100">
    <property type="entry name" value="AcylCoA_DH/oxidase_NM_dom_sf"/>
</dbReference>
<keyword evidence="1" id="KW-0285">Flavoprotein</keyword>
<dbReference type="PANTHER" id="PTHR43884">
    <property type="entry name" value="ACYL-COA DEHYDROGENASE"/>
    <property type="match status" value="1"/>
</dbReference>
<dbReference type="AlphaFoldDB" id="A0A179T4H2"/>
<dbReference type="InterPro" id="IPR046373">
    <property type="entry name" value="Acyl-CoA_Oxase/DH_mid-dom_sf"/>
</dbReference>
<keyword evidence="2" id="KW-0274">FAD</keyword>
<evidence type="ECO:0000256" key="2">
    <source>
        <dbReference type="ARBA" id="ARBA00022827"/>
    </source>
</evidence>
<evidence type="ECO:0000313" key="6">
    <source>
        <dbReference type="Proteomes" id="UP000078534"/>
    </source>
</evidence>
<sequence>MSLLLAKERLVLDEYFPGLDDKLASFTFMERESQGNECIDLIKQMGVPSLMIPKEYGGKGASALDAIYIQRAIGSRSPSLAIALTMHQFSVASLIGAISVQPELERILTMIAEENLLLASGFAEGISQNIFSPTVEAIPVNGGIIVNGRKKPCTLSHKMDLLTASVKLPNDQLAIIIIPSNTPGIKVNDFWNHWILKGTDTHEVVLEDVFVSNENVFHAGTEQNVSPVIMNGLIWFELLATASYIGVVSSMVEKVLQSDKAQNLDKIHDLTADLVLTMNSLEGLAYKFINNQFLDVLLNEVLLVRDSIERKIEQISTQSAKLLGGMNFLTSLDTSYLLLVSQLLTFHPPSKQDCFALFEQYIHGGESQQVGEPTVLK</sequence>
<dbReference type="InterPro" id="IPR013786">
    <property type="entry name" value="AcylCoA_DH/ox_N"/>
</dbReference>
<accession>A0A179T4H2</accession>
<proteinExistence type="predicted"/>
<dbReference type="Gene3D" id="2.40.110.10">
    <property type="entry name" value="Butyryl-CoA Dehydrogenase, subunit A, domain 2"/>
    <property type="match status" value="1"/>
</dbReference>
<evidence type="ECO:0000259" key="4">
    <source>
        <dbReference type="Pfam" id="PF02771"/>
    </source>
</evidence>
<gene>
    <name evidence="5" type="ORF">A6K24_16415</name>
</gene>